<organism evidence="1 2">
    <name type="scientific">Fusarium decemcellulare</name>
    <dbReference type="NCBI Taxonomy" id="57161"/>
    <lineage>
        <taxon>Eukaryota</taxon>
        <taxon>Fungi</taxon>
        <taxon>Dikarya</taxon>
        <taxon>Ascomycota</taxon>
        <taxon>Pezizomycotina</taxon>
        <taxon>Sordariomycetes</taxon>
        <taxon>Hypocreomycetidae</taxon>
        <taxon>Hypocreales</taxon>
        <taxon>Nectriaceae</taxon>
        <taxon>Fusarium</taxon>
        <taxon>Fusarium decemcellulare species complex</taxon>
    </lineage>
</organism>
<evidence type="ECO:0000313" key="2">
    <source>
        <dbReference type="Proteomes" id="UP001148629"/>
    </source>
</evidence>
<proteinExistence type="predicted"/>
<sequence>MPLDPDVTSVEPTGLGRSLLVASIFFAFPTALVVCLRTWVRIKYKVFGLDDGLMLFGWILYMIVIGIVSRSIYVGVGTRDAQLNSSLQTEGHRYLWIFQVVYCFSLLFTKGSICVTLLRIAVKKSHRVIIWVTLIISTLSTLTVIFGLFLICRPISAAWGHPGTCAPPIVIVCLGYLISVAAVITDWTCAILPGFMLYKSNMKQATKISINIILALGALASIATIIRFPYLKHYAAINDYLYTVAYLILWSMCESGIGITACSLPSLRRLLKNRFQFDTSDNKSGPQTVPYSGPGMPGLSTSTMITSRRFNKAAGSTVVGDGDWERLDDASSSRKIHVQVDLEMQSLGRPETTHTDGPDFGANPLADRAVDECRPIRVVVIGAGISGILASIRFPQRIRNLSLVVYEKNQDIGGTWLENRYPGCACDIPAHVYQASFSPNTAWSMFYASSEEIHAYWKRVAKKYDCMKYIRLQQQVVSAVWDSQKCKWMLKIQDLLTNSEYSDNCDVLISATGALNSWKWPDISGLGNFKGKLLHSASWDESYDYNGKRVAVIGNGSSGIQIVPAMLPKVLHIDHYVRGKTWLSPTFARAIVEERTGGLDNFTFTDEEKVEFAVDKSVYQKFRKDIELELQSVHAVTMRGTPDQMSAVDVFTKAMKNRLKKKPELSESLIPSFPPVCRRLTPGPGYLEALTDDKVDVIQEGIAEVDETGIRTTDGKHHPVDAIVCATGFDTSFMPRFPIIGRGGLSLAERWKAIPETYLSITTDGFPNYFVSLGPNAALGTGNLLLLIEKTMDYFTACVAKMQRDNIAAMAPQAQAVRRFTKYSDAYFEKTVFTLPCRSWYKGGTLDGRVNALWPGSSLHAMKVFANPRWEDFDYQYLEDNSNGWIGNGWTQDEKDKTINVDYLDDNQIDFPPAAIAALDAPPRSKQRRERKRAHPDSDAFVPTRIPDPAKPRKTWGNYLLSTSASNPVCPIECDQSVDNLAPAQYRIMTARADTQDQDSPVVFNAPVGHHTGSRSATKKSYPCSTCGREFSRPDHILALDHIPVVTVAKHLSGAIVYETITMIVRRGATGIFPKMLREGGVGAPVRRARRPKLRCDGGTPCNHCRKKNLHCDTSRIISPEWLAASIDEEHVVDSSEPADSACDANSMKALLKNGTRSFTETFNLPHFNDEMGDTDPSQALRGNTAQFDLLGFTDDTNQIQHDFTPCEGLEFLINSLTDSWASPFGNMHPFINDCGEWDLDWLSGANAQNLFQQPPLAQENKAATPQITIVRELMLRKVQDLSRDSSSSGQLSAIIARLFCPSKIDAFVDLFFVNWHPNCPILHPPSFDVELVASELLISVVSFGAMYSHDKEDRKAARKILDIAELVIFSAEIFAIPNAMMYPSDEPTTANANEMDSYQFQQVQAGYLITTVQYWAGTQQAKSRAMETRFSDIVKIVRKFELTQVRHLPQDRISEELWIRKETQVRTTAMIRLLDCAFLFYSNYPCRLGFSELGSDLPCDNSVFNTEHPFAEENFCFRRGSTTADAFEELFRGQSDSSSGQQQSILNHPL</sequence>
<keyword evidence="2" id="KW-1185">Reference proteome</keyword>
<protein>
    <submittedName>
        <fullName evidence="1">Uncharacterized protein</fullName>
    </submittedName>
</protein>
<evidence type="ECO:0000313" key="1">
    <source>
        <dbReference type="EMBL" id="KAJ3532777.1"/>
    </source>
</evidence>
<dbReference type="EMBL" id="JANRMS010000928">
    <property type="protein sequence ID" value="KAJ3532777.1"/>
    <property type="molecule type" value="Genomic_DNA"/>
</dbReference>
<dbReference type="Proteomes" id="UP001148629">
    <property type="component" value="Unassembled WGS sequence"/>
</dbReference>
<comment type="caution">
    <text evidence="1">The sequence shown here is derived from an EMBL/GenBank/DDBJ whole genome shotgun (WGS) entry which is preliminary data.</text>
</comment>
<gene>
    <name evidence="1" type="ORF">NM208_g8286</name>
</gene>
<name>A0ACC1S607_9HYPO</name>
<reference evidence="1" key="1">
    <citation type="submission" date="2022-08" db="EMBL/GenBank/DDBJ databases">
        <title>Genome Sequence of Fusarium decemcellulare.</title>
        <authorList>
            <person name="Buettner E."/>
        </authorList>
    </citation>
    <scope>NUCLEOTIDE SEQUENCE</scope>
    <source>
        <strain evidence="1">Babe19</strain>
    </source>
</reference>
<accession>A0ACC1S607</accession>